<dbReference type="OrthoDB" id="5479674at2"/>
<proteinExistence type="predicted"/>
<organism evidence="2 3">
    <name type="scientific">Bradymonas sediminis</name>
    <dbReference type="NCBI Taxonomy" id="1548548"/>
    <lineage>
        <taxon>Bacteria</taxon>
        <taxon>Deltaproteobacteria</taxon>
        <taxon>Bradymonadales</taxon>
        <taxon>Bradymonadaceae</taxon>
        <taxon>Bradymonas</taxon>
    </lineage>
</organism>
<sequence>MQRTIADAWDEYERGHDGEAREIFEQLIKDGKDPAAALLGLARIDYREGNLDRAERRVNEGMNVRKTPELRILEAQILGDRGQRSSAESRLKAVIGMQPDNAFARALYGEQIIRQGRWEDGTNQFIAALSNDPSRHGFQHFRKVTTDLVDALIAGRMPEKTAMQFVNRLAYSIAKPDQEMNHFFGEARRAISGRQAIDRKRSTVGAPLNAQGRLSRPDPSPQARAPQPMAPQPHTSASPYQSAQSSAQAQPARQTRPQPPPSRQQSNPNVDANIQNVRALILEEKRLNEDLLSGIPAPEPLEWPSEMGYSTIDTVPPVLLKRDSLLGYSSQIDTRDFRVTTGSLASEIFLERCLRNLLVATQENKAVVLDARPDSVWQMEMNCRDGLLDNVKPPSELYNELEGYENFAAYSLAMFLGHSLAVTHNATWTFGKPASESFLELGETVLKPFELVDRWLKSEDKESVNLDLLSRLAKRATQRSTAMSVRRDYIDPTRGVQNDSLPATLATLWTGYLFSLSDAAISHVSDSLKIDQDTDGAITFSLPSKWAPTFAAGPGGAGIRDGDRVSLAYIRRSGEFVALATRKGFAAYMEATSSELDNDTAIRALKVLDTAHCPQWRLAADPASAKALSVPGAKALTPPQLRSGGGQKRLEVQGLIPQKGPMQFDLIFSPTDLIPWKLELKT</sequence>
<evidence type="ECO:0000313" key="2">
    <source>
        <dbReference type="EMBL" id="AWV89977.1"/>
    </source>
</evidence>
<dbReference type="EMBL" id="CP030032">
    <property type="protein sequence ID" value="AWV89977.1"/>
    <property type="molecule type" value="Genomic_DNA"/>
</dbReference>
<reference evidence="2 3" key="1">
    <citation type="submission" date="2018-06" db="EMBL/GenBank/DDBJ databases">
        <title>Lujinxingia sediminis gen. nov. sp. nov., a new facultative anaerobic member of the class Deltaproteobacteria, and proposal of Lujinxingaceae fam. nov.</title>
        <authorList>
            <person name="Guo L.-Y."/>
            <person name="Li C.-M."/>
            <person name="Wang S."/>
            <person name="Du Z.-J."/>
        </authorList>
    </citation>
    <scope>NUCLEOTIDE SEQUENCE [LARGE SCALE GENOMIC DNA]</scope>
    <source>
        <strain evidence="2 3">FA350</strain>
    </source>
</reference>
<dbReference type="KEGG" id="bsed:DN745_11770"/>
<accession>A0A2Z4FLU4</accession>
<dbReference type="SUPFAM" id="SSF48452">
    <property type="entry name" value="TPR-like"/>
    <property type="match status" value="1"/>
</dbReference>
<dbReference type="RefSeq" id="WP_111335087.1">
    <property type="nucleotide sequence ID" value="NZ_CP030032.1"/>
</dbReference>
<feature type="compositionally biased region" description="Low complexity" evidence="1">
    <location>
        <begin position="221"/>
        <end position="256"/>
    </location>
</feature>
<dbReference type="Pfam" id="PF14559">
    <property type="entry name" value="TPR_19"/>
    <property type="match status" value="1"/>
</dbReference>
<protein>
    <submittedName>
        <fullName evidence="2">Uncharacterized protein</fullName>
    </submittedName>
</protein>
<dbReference type="InterPro" id="IPR011990">
    <property type="entry name" value="TPR-like_helical_dom_sf"/>
</dbReference>
<dbReference type="Proteomes" id="UP000249799">
    <property type="component" value="Chromosome"/>
</dbReference>
<gene>
    <name evidence="2" type="ORF">DN745_11770</name>
</gene>
<dbReference type="Gene3D" id="1.25.40.10">
    <property type="entry name" value="Tetratricopeptide repeat domain"/>
    <property type="match status" value="1"/>
</dbReference>
<feature type="region of interest" description="Disordered" evidence="1">
    <location>
        <begin position="194"/>
        <end position="271"/>
    </location>
</feature>
<dbReference type="AlphaFoldDB" id="A0A2Z4FLU4"/>
<evidence type="ECO:0000313" key="3">
    <source>
        <dbReference type="Proteomes" id="UP000249799"/>
    </source>
</evidence>
<keyword evidence="3" id="KW-1185">Reference proteome</keyword>
<name>A0A2Z4FLU4_9DELT</name>
<evidence type="ECO:0000256" key="1">
    <source>
        <dbReference type="SAM" id="MobiDB-lite"/>
    </source>
</evidence>